<dbReference type="PANTHER" id="PTHR30588:SF0">
    <property type="entry name" value="BRANCHED-CHAIN AMINO ACID PERMEASE BRNQ"/>
    <property type="match status" value="1"/>
</dbReference>
<evidence type="ECO:0000256" key="7">
    <source>
        <dbReference type="ARBA" id="ARBA00022989"/>
    </source>
</evidence>
<keyword evidence="3 9" id="KW-0813">Transport</keyword>
<dbReference type="GO" id="GO:0015818">
    <property type="term" value="P:isoleucine transport"/>
    <property type="evidence" value="ECO:0007669"/>
    <property type="project" value="TreeGrafter"/>
</dbReference>
<evidence type="ECO:0000256" key="3">
    <source>
        <dbReference type="ARBA" id="ARBA00022448"/>
    </source>
</evidence>
<evidence type="ECO:0000313" key="11">
    <source>
        <dbReference type="Proteomes" id="UP000199474"/>
    </source>
</evidence>
<evidence type="ECO:0000256" key="9">
    <source>
        <dbReference type="RuleBase" id="RU362122"/>
    </source>
</evidence>
<accession>A0A1I1S261</accession>
<keyword evidence="5 9" id="KW-0812">Transmembrane</keyword>
<organism evidence="10 11">
    <name type="scientific">Lentibacillus persicus</name>
    <dbReference type="NCBI Taxonomy" id="640948"/>
    <lineage>
        <taxon>Bacteria</taxon>
        <taxon>Bacillati</taxon>
        <taxon>Bacillota</taxon>
        <taxon>Bacilli</taxon>
        <taxon>Bacillales</taxon>
        <taxon>Bacillaceae</taxon>
        <taxon>Lentibacillus</taxon>
    </lineage>
</organism>
<feature type="transmembrane region" description="Helical" evidence="9">
    <location>
        <begin position="141"/>
        <end position="163"/>
    </location>
</feature>
<dbReference type="GO" id="GO:0015188">
    <property type="term" value="F:L-isoleucine transmembrane transporter activity"/>
    <property type="evidence" value="ECO:0007669"/>
    <property type="project" value="TreeGrafter"/>
</dbReference>
<evidence type="ECO:0000256" key="1">
    <source>
        <dbReference type="ARBA" id="ARBA00004651"/>
    </source>
</evidence>
<keyword evidence="7 9" id="KW-1133">Transmembrane helix</keyword>
<feature type="transmembrane region" description="Helical" evidence="9">
    <location>
        <begin position="371"/>
        <end position="390"/>
    </location>
</feature>
<keyword evidence="4" id="KW-1003">Cell membrane</keyword>
<dbReference type="GO" id="GO:0005886">
    <property type="term" value="C:plasma membrane"/>
    <property type="evidence" value="ECO:0007669"/>
    <property type="project" value="UniProtKB-SubCell"/>
</dbReference>
<dbReference type="EMBL" id="FOMR01000001">
    <property type="protein sequence ID" value="SFD40437.1"/>
    <property type="molecule type" value="Genomic_DNA"/>
</dbReference>
<feature type="transmembrane region" description="Helical" evidence="9">
    <location>
        <begin position="63"/>
        <end position="83"/>
    </location>
</feature>
<dbReference type="Pfam" id="PF05525">
    <property type="entry name" value="Branch_AA_trans"/>
    <property type="match status" value="1"/>
</dbReference>
<proteinExistence type="inferred from homology"/>
<evidence type="ECO:0000256" key="2">
    <source>
        <dbReference type="ARBA" id="ARBA00008540"/>
    </source>
</evidence>
<dbReference type="PANTHER" id="PTHR30588">
    <property type="entry name" value="BRANCHED-CHAIN AMINO ACID TRANSPORT SYSTEM 2 CARRIER PROTEIN"/>
    <property type="match status" value="1"/>
</dbReference>
<keyword evidence="8 9" id="KW-0472">Membrane</keyword>
<evidence type="ECO:0000256" key="4">
    <source>
        <dbReference type="ARBA" id="ARBA00022475"/>
    </source>
</evidence>
<keyword evidence="11" id="KW-1185">Reference proteome</keyword>
<feature type="transmembrane region" description="Helical" evidence="9">
    <location>
        <begin position="259"/>
        <end position="285"/>
    </location>
</feature>
<comment type="function">
    <text evidence="9">Component of the transport system for branched-chain amino acids.</text>
</comment>
<feature type="transmembrane region" description="Helical" evidence="9">
    <location>
        <begin position="103"/>
        <end position="121"/>
    </location>
</feature>
<evidence type="ECO:0000256" key="8">
    <source>
        <dbReference type="ARBA" id="ARBA00023136"/>
    </source>
</evidence>
<feature type="transmembrane region" description="Helical" evidence="9">
    <location>
        <begin position="343"/>
        <end position="365"/>
    </location>
</feature>
<dbReference type="GO" id="GO:0015190">
    <property type="term" value="F:L-leucine transmembrane transporter activity"/>
    <property type="evidence" value="ECO:0007669"/>
    <property type="project" value="TreeGrafter"/>
</dbReference>
<feature type="transmembrane region" description="Helical" evidence="9">
    <location>
        <begin position="218"/>
        <end position="238"/>
    </location>
</feature>
<dbReference type="Proteomes" id="UP000199474">
    <property type="component" value="Unassembled WGS sequence"/>
</dbReference>
<feature type="transmembrane region" description="Helical" evidence="9">
    <location>
        <begin position="175"/>
        <end position="198"/>
    </location>
</feature>
<reference evidence="11" key="1">
    <citation type="submission" date="2016-10" db="EMBL/GenBank/DDBJ databases">
        <authorList>
            <person name="Varghese N."/>
            <person name="Submissions S."/>
        </authorList>
    </citation>
    <scope>NUCLEOTIDE SEQUENCE [LARGE SCALE GENOMIC DNA]</scope>
    <source>
        <strain evidence="11">DSM 22530</strain>
    </source>
</reference>
<dbReference type="GO" id="GO:0005304">
    <property type="term" value="F:L-valine transmembrane transporter activity"/>
    <property type="evidence" value="ECO:0007669"/>
    <property type="project" value="TreeGrafter"/>
</dbReference>
<feature type="transmembrane region" description="Helical" evidence="9">
    <location>
        <begin position="397"/>
        <end position="417"/>
    </location>
</feature>
<evidence type="ECO:0000256" key="5">
    <source>
        <dbReference type="ARBA" id="ARBA00022692"/>
    </source>
</evidence>
<feature type="transmembrane region" description="Helical" evidence="9">
    <location>
        <begin position="445"/>
        <end position="465"/>
    </location>
</feature>
<feature type="transmembrane region" description="Helical" evidence="9">
    <location>
        <begin position="32"/>
        <end position="51"/>
    </location>
</feature>
<keyword evidence="6 9" id="KW-0029">Amino-acid transport</keyword>
<dbReference type="NCBIfam" id="TIGR00796">
    <property type="entry name" value="livcs"/>
    <property type="match status" value="1"/>
</dbReference>
<protein>
    <recommendedName>
        <fullName evidence="9">Branched-chain amino acid transport system carrier protein</fullName>
    </recommendedName>
</protein>
<dbReference type="InterPro" id="IPR004685">
    <property type="entry name" value="Brnchd-chn_aa_trnsp_Livcs"/>
</dbReference>
<dbReference type="AlphaFoldDB" id="A0A1I1S261"/>
<comment type="similarity">
    <text evidence="2 9">Belongs to the branched chain amino acid transporter family.</text>
</comment>
<name>A0A1I1S261_9BACI</name>
<sequence length="474" mass="50755">MMDSIDILHISIALQTSQEVQIMNNKLSFSSYAAIGVMLFALFFGAGNLIFPAQLGQNAGTNFWPAVIGFLITGVGLPLLGIIAMSFSGSANLQELASRVHPVYAVFFTSLLYLTIGPFFASPRTGTVAFEVGISPFISESSQQIGLFIFTLLFFAVVLLFSLKPARLVDNVGKFLAPGLVILLAVLLVTVIVNPMGAVESPQEAYQSGAFITGFLEGYNTMDALASLVFGIIVINAIRSMGVTSTTGILRTTIKAGSIAILLLGTIYVGIAYLGATSTQIFGIFETGGPVLSSAASHYFGTFGSILLAVAITLACLTTAIGLTTANAEYFHTLFPKISYEKLVIFFATITFVIANFGLANIIAFSVPVLMFLYPLAIVLMLLTFLSPLFNHSRMVYSSTIAVTFLISIFDGLKSLAQSLGMENFSWIQPVLAFYEQTLPLYDQGLGWLLPAIVVIFVTGVISRFQKTAAVHAS</sequence>
<comment type="subcellular location">
    <subcellularLocation>
        <location evidence="1 9">Cell membrane</location>
        <topology evidence="1 9">Multi-pass membrane protein</topology>
    </subcellularLocation>
</comment>
<evidence type="ECO:0000313" key="10">
    <source>
        <dbReference type="EMBL" id="SFD40437.1"/>
    </source>
</evidence>
<evidence type="ECO:0000256" key="6">
    <source>
        <dbReference type="ARBA" id="ARBA00022970"/>
    </source>
</evidence>
<dbReference type="GO" id="GO:0015820">
    <property type="term" value="P:L-leucine transport"/>
    <property type="evidence" value="ECO:0007669"/>
    <property type="project" value="TreeGrafter"/>
</dbReference>
<feature type="transmembrane region" description="Helical" evidence="9">
    <location>
        <begin position="297"/>
        <end position="323"/>
    </location>
</feature>
<gene>
    <name evidence="10" type="ORF">SAMN05216238_101185</name>
</gene>